<name>V8QXB5_9BURK</name>
<sequence>MDEMSDPFRIADFIAGNTRANSIQVTGFTKLSGGAIQNNHALSVVMDGGSCPGTHTFVVRSDAPSTIAASLTREQEFAVIKCAYAAGVTAPEPLWLCTDKSVIGQPFCIMRKVAGVANGRQLVRQELSEGEASALVRSLGRELARLHRIQPESADLSFLEIPQPTAASARIRNYRTALDDISEPHPVLEWALNWLEDRMPSPLPLSLCHCDFRTGNYMVYEGRLTGILDWEFAAWSDPYEDLGWLCARSWRFGKVDKEVGGMGHKRDLFDGYANVACVDVEPERVKYWEVMAMVRWAIIALQQAQRHLSGEEISLELALTGRMVPEMEFDVLNQCLTMENTDG</sequence>
<dbReference type="InterPro" id="IPR002575">
    <property type="entry name" value="Aminoglycoside_PTrfase"/>
</dbReference>
<reference evidence="2 3" key="1">
    <citation type="journal article" date="2014" name="Genome Announc.">
        <title>Draft Genome Sequence of Advenella kashmirensis Strain W13003, a Polycyclic Aromatic Hydrocarbon-Degrading Bacterium.</title>
        <authorList>
            <person name="Wang X."/>
            <person name="Jin D."/>
            <person name="Zhou L."/>
            <person name="Wu L."/>
            <person name="An W."/>
            <person name="Zhao L."/>
        </authorList>
    </citation>
    <scope>NUCLEOTIDE SEQUENCE [LARGE SCALE GENOMIC DNA]</scope>
    <source>
        <strain evidence="2 3">W13003</strain>
    </source>
</reference>
<dbReference type="InterPro" id="IPR011009">
    <property type="entry name" value="Kinase-like_dom_sf"/>
</dbReference>
<organism evidence="2 3">
    <name type="scientific">Advenella kashmirensis W13003</name>
    <dbReference type="NCBI Taxonomy" id="1424334"/>
    <lineage>
        <taxon>Bacteria</taxon>
        <taxon>Pseudomonadati</taxon>
        <taxon>Pseudomonadota</taxon>
        <taxon>Betaproteobacteria</taxon>
        <taxon>Burkholderiales</taxon>
        <taxon>Alcaligenaceae</taxon>
    </lineage>
</organism>
<dbReference type="PANTHER" id="PTHR21310">
    <property type="entry name" value="AMINOGLYCOSIDE PHOSPHOTRANSFERASE-RELATED-RELATED"/>
    <property type="match status" value="1"/>
</dbReference>
<accession>V8QXB5</accession>
<evidence type="ECO:0000259" key="1">
    <source>
        <dbReference type="Pfam" id="PF01636"/>
    </source>
</evidence>
<dbReference type="Gene3D" id="3.90.1200.10">
    <property type="match status" value="1"/>
</dbReference>
<proteinExistence type="predicted"/>
<dbReference type="OrthoDB" id="179763at2"/>
<dbReference type="InterPro" id="IPR041726">
    <property type="entry name" value="ACAD10_11_N"/>
</dbReference>
<dbReference type="CDD" id="cd05154">
    <property type="entry name" value="ACAD10_11_N-like"/>
    <property type="match status" value="1"/>
</dbReference>
<dbReference type="EMBL" id="AYXT01000001">
    <property type="protein sequence ID" value="ETF04292.1"/>
    <property type="molecule type" value="Genomic_DNA"/>
</dbReference>
<dbReference type="eggNOG" id="COG3173">
    <property type="taxonomic scope" value="Bacteria"/>
</dbReference>
<dbReference type="PANTHER" id="PTHR21310:SF57">
    <property type="entry name" value="BLR2944 PROTEIN"/>
    <property type="match status" value="1"/>
</dbReference>
<dbReference type="Gene3D" id="3.30.200.20">
    <property type="entry name" value="Phosphorylase Kinase, domain 1"/>
    <property type="match status" value="1"/>
</dbReference>
<dbReference type="RefSeq" id="WP_024003815.1">
    <property type="nucleotide sequence ID" value="NZ_KI650979.1"/>
</dbReference>
<dbReference type="Pfam" id="PF01636">
    <property type="entry name" value="APH"/>
    <property type="match status" value="1"/>
</dbReference>
<evidence type="ECO:0000313" key="3">
    <source>
        <dbReference type="Proteomes" id="UP000018733"/>
    </source>
</evidence>
<dbReference type="STRING" id="1424334.W822_03745"/>
<dbReference type="PATRIC" id="fig|1424334.3.peg.753"/>
<feature type="domain" description="Aminoglycoside phosphotransferase" evidence="1">
    <location>
        <begin position="56"/>
        <end position="266"/>
    </location>
</feature>
<gene>
    <name evidence="2" type="ORF">W822_03745</name>
</gene>
<keyword evidence="2" id="KW-0808">Transferase</keyword>
<dbReference type="GO" id="GO:0016740">
    <property type="term" value="F:transferase activity"/>
    <property type="evidence" value="ECO:0007669"/>
    <property type="project" value="UniProtKB-KW"/>
</dbReference>
<comment type="caution">
    <text evidence="2">The sequence shown here is derived from an EMBL/GenBank/DDBJ whole genome shotgun (WGS) entry which is preliminary data.</text>
</comment>
<dbReference type="InterPro" id="IPR051678">
    <property type="entry name" value="AGP_Transferase"/>
</dbReference>
<dbReference type="Proteomes" id="UP000018733">
    <property type="component" value="Unassembled WGS sequence"/>
</dbReference>
<dbReference type="AlphaFoldDB" id="V8QXB5"/>
<evidence type="ECO:0000313" key="2">
    <source>
        <dbReference type="EMBL" id="ETF04292.1"/>
    </source>
</evidence>
<protein>
    <submittedName>
        <fullName evidence="2">Aminoglycoside phosphotransferase</fullName>
    </submittedName>
</protein>
<keyword evidence="3" id="KW-1185">Reference proteome</keyword>
<dbReference type="SUPFAM" id="SSF56112">
    <property type="entry name" value="Protein kinase-like (PK-like)"/>
    <property type="match status" value="1"/>
</dbReference>
<dbReference type="HOGENOM" id="CLU_007526_1_1_4"/>